<evidence type="ECO:0000313" key="9">
    <source>
        <dbReference type="Proteomes" id="UP000735302"/>
    </source>
</evidence>
<dbReference type="InterPro" id="IPR000917">
    <property type="entry name" value="Sulfatase_N"/>
</dbReference>
<keyword evidence="9" id="KW-1185">Reference proteome</keyword>
<protein>
    <recommendedName>
        <fullName evidence="7">Sulfatase N-terminal domain-containing protein</fullName>
    </recommendedName>
</protein>
<evidence type="ECO:0000256" key="2">
    <source>
        <dbReference type="ARBA" id="ARBA00008779"/>
    </source>
</evidence>
<dbReference type="EMBL" id="BLXT01001037">
    <property type="protein sequence ID" value="GFN82783.1"/>
    <property type="molecule type" value="Genomic_DNA"/>
</dbReference>
<proteinExistence type="inferred from homology"/>
<dbReference type="Proteomes" id="UP000735302">
    <property type="component" value="Unassembled WGS sequence"/>
</dbReference>
<dbReference type="GO" id="GO:0046872">
    <property type="term" value="F:metal ion binding"/>
    <property type="evidence" value="ECO:0007669"/>
    <property type="project" value="UniProtKB-KW"/>
</dbReference>
<feature type="region of interest" description="Disordered" evidence="6">
    <location>
        <begin position="236"/>
        <end position="260"/>
    </location>
</feature>
<evidence type="ECO:0000256" key="3">
    <source>
        <dbReference type="ARBA" id="ARBA00022723"/>
    </source>
</evidence>
<evidence type="ECO:0000256" key="4">
    <source>
        <dbReference type="ARBA" id="ARBA00022837"/>
    </source>
</evidence>
<keyword evidence="5" id="KW-0325">Glycoprotein</keyword>
<accession>A0AAV3YIF4</accession>
<feature type="domain" description="Sulfatase N-terminal" evidence="7">
    <location>
        <begin position="2"/>
        <end position="100"/>
    </location>
</feature>
<dbReference type="PANTHER" id="PTHR10342:SF274">
    <property type="entry name" value="ARYLSULFATASE B"/>
    <property type="match status" value="1"/>
</dbReference>
<evidence type="ECO:0000313" key="8">
    <source>
        <dbReference type="EMBL" id="GFN82783.1"/>
    </source>
</evidence>
<dbReference type="AlphaFoldDB" id="A0AAV3YIF4"/>
<evidence type="ECO:0000259" key="7">
    <source>
        <dbReference type="Pfam" id="PF00884"/>
    </source>
</evidence>
<dbReference type="InterPro" id="IPR047115">
    <property type="entry name" value="ARSB"/>
</dbReference>
<dbReference type="PANTHER" id="PTHR10342">
    <property type="entry name" value="ARYLSULFATASE"/>
    <property type="match status" value="1"/>
</dbReference>
<comment type="caution">
    <text evidence="8">The sequence shown here is derived from an EMBL/GenBank/DDBJ whole genome shotgun (WGS) entry which is preliminary data.</text>
</comment>
<comment type="similarity">
    <text evidence="2">Belongs to the sulfatase family.</text>
</comment>
<dbReference type="InterPro" id="IPR017850">
    <property type="entry name" value="Alkaline_phosphatase_core_sf"/>
</dbReference>
<keyword evidence="3" id="KW-0479">Metal-binding</keyword>
<dbReference type="Gene3D" id="3.40.720.10">
    <property type="entry name" value="Alkaline Phosphatase, subunit A"/>
    <property type="match status" value="1"/>
</dbReference>
<sequence length="260" mass="28510">MVSAMDEGVGNLTQVLKDTGLWDNTVFIFSTDNGGANKAGGNNYPLRGQKTELWEGGVRGVGFVTGGALDKHRASKASGAVNKELIHVSDWFPTLVRLAGGSLNGTKGLDGFDQWDTISKGSKSARTTLLHNIDVMYSKHGRAQEQYADIWDTRVRAALRMGDFKIITGQPGTGDWTPPPDGRQYTLPKVKEDPLKNLWLFNITADPTEHTDLSEEKPDVVVSMLKMIKSFNDTAVPPRFPSDDPMANPSLHGDVWSPWQ</sequence>
<dbReference type="Gene3D" id="3.30.1120.10">
    <property type="match status" value="1"/>
</dbReference>
<dbReference type="GO" id="GO:0008484">
    <property type="term" value="F:sulfuric ester hydrolase activity"/>
    <property type="evidence" value="ECO:0007669"/>
    <property type="project" value="InterPro"/>
</dbReference>
<comment type="cofactor">
    <cofactor evidence="1">
        <name>Ca(2+)</name>
        <dbReference type="ChEBI" id="CHEBI:29108"/>
    </cofactor>
</comment>
<evidence type="ECO:0000256" key="5">
    <source>
        <dbReference type="ARBA" id="ARBA00023180"/>
    </source>
</evidence>
<evidence type="ECO:0000256" key="6">
    <source>
        <dbReference type="SAM" id="MobiDB-lite"/>
    </source>
</evidence>
<dbReference type="Pfam" id="PF00884">
    <property type="entry name" value="Sulfatase"/>
    <property type="match status" value="1"/>
</dbReference>
<organism evidence="8 9">
    <name type="scientific">Plakobranchus ocellatus</name>
    <dbReference type="NCBI Taxonomy" id="259542"/>
    <lineage>
        <taxon>Eukaryota</taxon>
        <taxon>Metazoa</taxon>
        <taxon>Spiralia</taxon>
        <taxon>Lophotrochozoa</taxon>
        <taxon>Mollusca</taxon>
        <taxon>Gastropoda</taxon>
        <taxon>Heterobranchia</taxon>
        <taxon>Euthyneura</taxon>
        <taxon>Panpulmonata</taxon>
        <taxon>Sacoglossa</taxon>
        <taxon>Placobranchoidea</taxon>
        <taxon>Plakobranchidae</taxon>
        <taxon>Plakobranchus</taxon>
    </lineage>
</organism>
<dbReference type="SUPFAM" id="SSF53649">
    <property type="entry name" value="Alkaline phosphatase-like"/>
    <property type="match status" value="1"/>
</dbReference>
<keyword evidence="4" id="KW-0106">Calcium</keyword>
<gene>
    <name evidence="8" type="ORF">PoB_000928900</name>
</gene>
<evidence type="ECO:0000256" key="1">
    <source>
        <dbReference type="ARBA" id="ARBA00001913"/>
    </source>
</evidence>
<reference evidence="8 9" key="1">
    <citation type="journal article" date="2021" name="Elife">
        <title>Chloroplast acquisition without the gene transfer in kleptoplastic sea slugs, Plakobranchus ocellatus.</title>
        <authorList>
            <person name="Maeda T."/>
            <person name="Takahashi S."/>
            <person name="Yoshida T."/>
            <person name="Shimamura S."/>
            <person name="Takaki Y."/>
            <person name="Nagai Y."/>
            <person name="Toyoda A."/>
            <person name="Suzuki Y."/>
            <person name="Arimoto A."/>
            <person name="Ishii H."/>
            <person name="Satoh N."/>
            <person name="Nishiyama T."/>
            <person name="Hasebe M."/>
            <person name="Maruyama T."/>
            <person name="Minagawa J."/>
            <person name="Obokata J."/>
            <person name="Shigenobu S."/>
        </authorList>
    </citation>
    <scope>NUCLEOTIDE SEQUENCE [LARGE SCALE GENOMIC DNA]</scope>
</reference>
<name>A0AAV3YIF4_9GAST</name>